<dbReference type="RefSeq" id="WP_190891104.1">
    <property type="nucleotide sequence ID" value="NZ_JACWZY010000032.1"/>
</dbReference>
<keyword evidence="4" id="KW-1185">Reference proteome</keyword>
<dbReference type="SUPFAM" id="SSF52129">
    <property type="entry name" value="Caspase-like"/>
    <property type="match status" value="1"/>
</dbReference>
<evidence type="ECO:0000313" key="4">
    <source>
        <dbReference type="Proteomes" id="UP000598820"/>
    </source>
</evidence>
<dbReference type="Pfam" id="PF00656">
    <property type="entry name" value="Peptidase_C14"/>
    <property type="match status" value="1"/>
</dbReference>
<protein>
    <submittedName>
        <fullName evidence="3">Caspase family protein</fullName>
    </submittedName>
</protein>
<comment type="caution">
    <text evidence="3">The sequence shown here is derived from an EMBL/GenBank/DDBJ whole genome shotgun (WGS) entry which is preliminary data.</text>
</comment>
<gene>
    <name evidence="3" type="ORF">IC229_27870</name>
</gene>
<dbReference type="GO" id="GO:0004197">
    <property type="term" value="F:cysteine-type endopeptidase activity"/>
    <property type="evidence" value="ECO:0007669"/>
    <property type="project" value="InterPro"/>
</dbReference>
<dbReference type="Gene3D" id="3.40.50.1460">
    <property type="match status" value="1"/>
</dbReference>
<feature type="domain" description="Peptidase C14 caspase" evidence="2">
    <location>
        <begin position="76"/>
        <end position="274"/>
    </location>
</feature>
<evidence type="ECO:0000256" key="1">
    <source>
        <dbReference type="SAM" id="SignalP"/>
    </source>
</evidence>
<keyword evidence="1" id="KW-0732">Signal</keyword>
<evidence type="ECO:0000259" key="2">
    <source>
        <dbReference type="Pfam" id="PF00656"/>
    </source>
</evidence>
<dbReference type="GO" id="GO:0006508">
    <property type="term" value="P:proteolysis"/>
    <property type="evidence" value="ECO:0007669"/>
    <property type="project" value="InterPro"/>
</dbReference>
<evidence type="ECO:0000313" key="3">
    <source>
        <dbReference type="EMBL" id="MBD2704490.1"/>
    </source>
</evidence>
<dbReference type="InterPro" id="IPR029030">
    <property type="entry name" value="Caspase-like_dom_sf"/>
</dbReference>
<dbReference type="Proteomes" id="UP000598820">
    <property type="component" value="Unassembled WGS sequence"/>
</dbReference>
<dbReference type="SUPFAM" id="SSF140693">
    <property type="entry name" value="IpaD-like"/>
    <property type="match status" value="1"/>
</dbReference>
<feature type="signal peptide" evidence="1">
    <location>
        <begin position="1"/>
        <end position="21"/>
    </location>
</feature>
<accession>A0A927ATV2</accession>
<organism evidence="3 4">
    <name type="scientific">Spirosoma profusum</name>
    <dbReference type="NCBI Taxonomy" id="2771354"/>
    <lineage>
        <taxon>Bacteria</taxon>
        <taxon>Pseudomonadati</taxon>
        <taxon>Bacteroidota</taxon>
        <taxon>Cytophagia</taxon>
        <taxon>Cytophagales</taxon>
        <taxon>Cytophagaceae</taxon>
        <taxon>Spirosoma</taxon>
    </lineage>
</organism>
<sequence length="427" mass="47833">MTRNLYLLSLLLTLLINLSTAKGQTLHFIVFADTDDPSIGGNNLKTYSSLTGNNGLAQNIAQYSGLKPEIIGRYATDCRADELDKVLSSLNVGKDDVVFFYFAGHGFNSRQNDFPSLIVGKANADPATITASARSLSELYARIQAKNPRMTIAIADACNTYLTDPPIAVSSGRAIDIMPSTSLAPERIKALFRNWQGGILMSSSRPKQSSHSDSKGGWMSISLENAFNDWCSLNWKNPLPLSWKTLLDDVKKRTETMAQQNKRQQNPQFVLNLTPFVPSNVATTSASRSIAPKAEGPCPALDKFVNERALAGIREDMPLLRDMNEHITTDNAEEYAQSFSKFYTNQKSFYDSLNKVLFNRIGNLSPRCQQQFDTDTKWVQNSANEVNERYQVIQKYSERPRQLVQQARSDLPSIIRRLEEILEKLDK</sequence>
<reference evidence="3" key="1">
    <citation type="submission" date="2020-09" db="EMBL/GenBank/DDBJ databases">
        <authorList>
            <person name="Kim M.K."/>
        </authorList>
    </citation>
    <scope>NUCLEOTIDE SEQUENCE</scope>
    <source>
        <strain evidence="3">BT702</strain>
    </source>
</reference>
<dbReference type="AlphaFoldDB" id="A0A927ATV2"/>
<name>A0A927ATV2_9BACT</name>
<feature type="chain" id="PRO_5036781093" evidence="1">
    <location>
        <begin position="22"/>
        <end position="427"/>
    </location>
</feature>
<dbReference type="InterPro" id="IPR011600">
    <property type="entry name" value="Pept_C14_caspase"/>
</dbReference>
<dbReference type="EMBL" id="JACWZY010000032">
    <property type="protein sequence ID" value="MBD2704490.1"/>
    <property type="molecule type" value="Genomic_DNA"/>
</dbReference>
<dbReference type="InterPro" id="IPR036708">
    <property type="entry name" value="BipD-like_sf"/>
</dbReference>
<proteinExistence type="predicted"/>